<dbReference type="InterPro" id="IPR001278">
    <property type="entry name" value="Arg-tRNA-ligase"/>
</dbReference>
<accession>A0A2U1N142</accession>
<comment type="caution">
    <text evidence="5">The sequence shown here is derived from an EMBL/GenBank/DDBJ whole genome shotgun (WGS) entry which is preliminary data.</text>
</comment>
<dbReference type="OrthoDB" id="68056at2759"/>
<dbReference type="EMBL" id="PKPP01003874">
    <property type="protein sequence ID" value="PWA67232.1"/>
    <property type="molecule type" value="Genomic_DNA"/>
</dbReference>
<name>A0A2U1N142_ARTAN</name>
<dbReference type="GO" id="GO:0005524">
    <property type="term" value="F:ATP binding"/>
    <property type="evidence" value="ECO:0007669"/>
    <property type="project" value="InterPro"/>
</dbReference>
<feature type="compositionally biased region" description="Polar residues" evidence="3">
    <location>
        <begin position="1"/>
        <end position="10"/>
    </location>
</feature>
<feature type="region of interest" description="Disordered" evidence="3">
    <location>
        <begin position="1"/>
        <end position="33"/>
    </location>
</feature>
<evidence type="ECO:0000256" key="1">
    <source>
        <dbReference type="ARBA" id="ARBA00012837"/>
    </source>
</evidence>
<dbReference type="Gene3D" id="1.10.730.10">
    <property type="entry name" value="Isoleucyl-tRNA Synthetase, Domain 1"/>
    <property type="match status" value="1"/>
</dbReference>
<dbReference type="PANTHER" id="PTHR11956:SF5">
    <property type="entry name" value="ARGININE--TRNA LIGASE, CYTOPLASMIC"/>
    <property type="match status" value="1"/>
</dbReference>
<dbReference type="GO" id="GO:0006420">
    <property type="term" value="P:arginyl-tRNA aminoacylation"/>
    <property type="evidence" value="ECO:0007669"/>
    <property type="project" value="InterPro"/>
</dbReference>
<dbReference type="InterPro" id="IPR008909">
    <property type="entry name" value="DALR_anticod-bd"/>
</dbReference>
<feature type="domain" description="DALR anticodon binding" evidence="4">
    <location>
        <begin position="199"/>
        <end position="322"/>
    </location>
</feature>
<dbReference type="AlphaFoldDB" id="A0A2U1N142"/>
<evidence type="ECO:0000259" key="4">
    <source>
        <dbReference type="SMART" id="SM00836"/>
    </source>
</evidence>
<evidence type="ECO:0000313" key="6">
    <source>
        <dbReference type="Proteomes" id="UP000245207"/>
    </source>
</evidence>
<dbReference type="SMART" id="SM00836">
    <property type="entry name" value="DALR_1"/>
    <property type="match status" value="1"/>
</dbReference>
<keyword evidence="5" id="KW-0436">Ligase</keyword>
<sequence>MVRSTPTRVPSTPLPPESEYKIGMPPSKSSMAPSTSITMALKKAPSTSSTIMARSTSLIAPSTPIPPEFEWARSTSTPEFLIKSYTVKTMTLVTDFVIQERTSFLKWARSAAKMVDPDERRRLLNWAQSTTMFASVPDPVERKKFLEFAHSTARIAAPYERKRLLHSTARITAPDKIKEKFLETDMIEERPFGHTFVYLLNTQAKIPRITDGSREGINELKKALKLILGKGEDLILGKDEEHMWGVNLLEFTEALEESCLSVLPHILCEYLYDLSVKFNNYYSSAFKATSVPETSTLLLCEATAVVMDECFHLLGITPTSSFFELSMPQLPSSSLFSAAKRPMDVNASALPKIIKTGFSAINLIHFFTAGPDERGPKQR</sequence>
<dbReference type="InterPro" id="IPR009080">
    <property type="entry name" value="tRNAsynth_Ia_anticodon-bd"/>
</dbReference>
<dbReference type="Proteomes" id="UP000245207">
    <property type="component" value="Unassembled WGS sequence"/>
</dbReference>
<evidence type="ECO:0000313" key="5">
    <source>
        <dbReference type="EMBL" id="PWA67232.1"/>
    </source>
</evidence>
<reference evidence="5 6" key="1">
    <citation type="journal article" date="2018" name="Mol. Plant">
        <title>The genome of Artemisia annua provides insight into the evolution of Asteraceae family and artemisinin biosynthesis.</title>
        <authorList>
            <person name="Shen Q."/>
            <person name="Zhang L."/>
            <person name="Liao Z."/>
            <person name="Wang S."/>
            <person name="Yan T."/>
            <person name="Shi P."/>
            <person name="Liu M."/>
            <person name="Fu X."/>
            <person name="Pan Q."/>
            <person name="Wang Y."/>
            <person name="Lv Z."/>
            <person name="Lu X."/>
            <person name="Zhang F."/>
            <person name="Jiang W."/>
            <person name="Ma Y."/>
            <person name="Chen M."/>
            <person name="Hao X."/>
            <person name="Li L."/>
            <person name="Tang Y."/>
            <person name="Lv G."/>
            <person name="Zhou Y."/>
            <person name="Sun X."/>
            <person name="Brodelius P.E."/>
            <person name="Rose J.K.C."/>
            <person name="Tang K."/>
        </authorList>
    </citation>
    <scope>NUCLEOTIDE SEQUENCE [LARGE SCALE GENOMIC DNA]</scope>
    <source>
        <strain evidence="6">cv. Huhao1</strain>
        <tissue evidence="5">Leaf</tissue>
    </source>
</reference>
<organism evidence="5 6">
    <name type="scientific">Artemisia annua</name>
    <name type="common">Sweet wormwood</name>
    <dbReference type="NCBI Taxonomy" id="35608"/>
    <lineage>
        <taxon>Eukaryota</taxon>
        <taxon>Viridiplantae</taxon>
        <taxon>Streptophyta</taxon>
        <taxon>Embryophyta</taxon>
        <taxon>Tracheophyta</taxon>
        <taxon>Spermatophyta</taxon>
        <taxon>Magnoliopsida</taxon>
        <taxon>eudicotyledons</taxon>
        <taxon>Gunneridae</taxon>
        <taxon>Pentapetalae</taxon>
        <taxon>asterids</taxon>
        <taxon>campanulids</taxon>
        <taxon>Asterales</taxon>
        <taxon>Asteraceae</taxon>
        <taxon>Asteroideae</taxon>
        <taxon>Anthemideae</taxon>
        <taxon>Artemisiinae</taxon>
        <taxon>Artemisia</taxon>
    </lineage>
</organism>
<gene>
    <name evidence="5" type="ORF">CTI12_AA321130</name>
</gene>
<comment type="catalytic activity">
    <reaction evidence="2">
        <text>tRNA(Arg) + L-arginine + ATP = L-arginyl-tRNA(Arg) + AMP + diphosphate</text>
        <dbReference type="Rhea" id="RHEA:20301"/>
        <dbReference type="Rhea" id="RHEA-COMP:9658"/>
        <dbReference type="Rhea" id="RHEA-COMP:9673"/>
        <dbReference type="ChEBI" id="CHEBI:30616"/>
        <dbReference type="ChEBI" id="CHEBI:32682"/>
        <dbReference type="ChEBI" id="CHEBI:33019"/>
        <dbReference type="ChEBI" id="CHEBI:78442"/>
        <dbReference type="ChEBI" id="CHEBI:78513"/>
        <dbReference type="ChEBI" id="CHEBI:456215"/>
        <dbReference type="EC" id="6.1.1.19"/>
    </reaction>
</comment>
<dbReference type="EC" id="6.1.1.19" evidence="1"/>
<evidence type="ECO:0000256" key="3">
    <source>
        <dbReference type="SAM" id="MobiDB-lite"/>
    </source>
</evidence>
<proteinExistence type="predicted"/>
<evidence type="ECO:0000256" key="2">
    <source>
        <dbReference type="ARBA" id="ARBA00049339"/>
    </source>
</evidence>
<dbReference type="GO" id="GO:0004814">
    <property type="term" value="F:arginine-tRNA ligase activity"/>
    <property type="evidence" value="ECO:0007669"/>
    <property type="project" value="UniProtKB-EC"/>
</dbReference>
<protein>
    <recommendedName>
        <fullName evidence="1">arginine--tRNA ligase</fullName>
        <ecNumber evidence="1">6.1.1.19</ecNumber>
    </recommendedName>
</protein>
<dbReference type="PANTHER" id="PTHR11956">
    <property type="entry name" value="ARGINYL-TRNA SYNTHETASE"/>
    <property type="match status" value="1"/>
</dbReference>
<dbReference type="STRING" id="35608.A0A2U1N142"/>
<dbReference type="SUPFAM" id="SSF47323">
    <property type="entry name" value="Anticodon-binding domain of a subclass of class I aminoacyl-tRNA synthetases"/>
    <property type="match status" value="1"/>
</dbReference>
<keyword evidence="6" id="KW-1185">Reference proteome</keyword>
<dbReference type="Pfam" id="PF05746">
    <property type="entry name" value="DALR_1"/>
    <property type="match status" value="1"/>
</dbReference>